<dbReference type="KEGG" id="aot:AcetOri_orf04487"/>
<dbReference type="Proteomes" id="UP000270034">
    <property type="component" value="Chromosome"/>
</dbReference>
<name>A0A2Z5ZKJ9_9PROT</name>
<gene>
    <name evidence="1" type="ORF">AcetOrient_orf04487</name>
</gene>
<dbReference type="EMBL" id="AP018515">
    <property type="protein sequence ID" value="BBC81312.1"/>
    <property type="molecule type" value="Genomic_DNA"/>
</dbReference>
<accession>A0A2Z5ZKJ9</accession>
<sequence>MTSYSGNSLLPAAGRGQKNAISAHVLTANEPITLAAAAYFAGSNGRT</sequence>
<organism evidence="1 2">
    <name type="scientific">Acetobacter orientalis</name>
    <dbReference type="NCBI Taxonomy" id="146474"/>
    <lineage>
        <taxon>Bacteria</taxon>
        <taxon>Pseudomonadati</taxon>
        <taxon>Pseudomonadota</taxon>
        <taxon>Alphaproteobacteria</taxon>
        <taxon>Acetobacterales</taxon>
        <taxon>Acetobacteraceae</taxon>
        <taxon>Acetobacter</taxon>
    </lineage>
</organism>
<reference evidence="1 2" key="1">
    <citation type="submission" date="2018-02" db="EMBL/GenBank/DDBJ databases">
        <title>Acetobacter orientalis genome.</title>
        <authorList>
            <person name="Nakashima N."/>
            <person name="Tamura T."/>
        </authorList>
    </citation>
    <scope>NUCLEOTIDE SEQUENCE [LARGE SCALE GENOMIC DNA]</scope>
    <source>
        <strain evidence="1 2">FAN1</strain>
    </source>
</reference>
<evidence type="ECO:0000313" key="2">
    <source>
        <dbReference type="Proteomes" id="UP000270034"/>
    </source>
</evidence>
<protein>
    <submittedName>
        <fullName evidence="1">Uncharacterized protein</fullName>
    </submittedName>
</protein>
<proteinExistence type="predicted"/>
<dbReference type="AlphaFoldDB" id="A0A2Z5ZKJ9"/>
<evidence type="ECO:0000313" key="1">
    <source>
        <dbReference type="EMBL" id="BBC81312.1"/>
    </source>
</evidence>